<gene>
    <name evidence="2" type="ORF">BPOR_0121g00180</name>
</gene>
<evidence type="ECO:0000256" key="1">
    <source>
        <dbReference type="SAM" id="MobiDB-lite"/>
    </source>
</evidence>
<feature type="region of interest" description="Disordered" evidence="1">
    <location>
        <begin position="253"/>
        <end position="281"/>
    </location>
</feature>
<reference evidence="2 3" key="1">
    <citation type="submission" date="2017-12" db="EMBL/GenBank/DDBJ databases">
        <title>Comparative genomics of Botrytis spp.</title>
        <authorList>
            <person name="Valero-Jimenez C.A."/>
            <person name="Tapia P."/>
            <person name="Veloso J."/>
            <person name="Silva-Moreno E."/>
            <person name="Staats M."/>
            <person name="Valdes J.H."/>
            <person name="Van Kan J.A.L."/>
        </authorList>
    </citation>
    <scope>NUCLEOTIDE SEQUENCE [LARGE SCALE GENOMIC DNA]</scope>
    <source>
        <strain evidence="2 3">MUCL3349</strain>
    </source>
</reference>
<comment type="caution">
    <text evidence="2">The sequence shown here is derived from an EMBL/GenBank/DDBJ whole genome shotgun (WGS) entry which is preliminary data.</text>
</comment>
<feature type="region of interest" description="Disordered" evidence="1">
    <location>
        <begin position="311"/>
        <end position="342"/>
    </location>
</feature>
<proteinExistence type="predicted"/>
<accession>A0A4Z1KXG8</accession>
<dbReference type="AlphaFoldDB" id="A0A4Z1KXG8"/>
<dbReference type="EMBL" id="PQXO01000121">
    <property type="protein sequence ID" value="TGO89191.1"/>
    <property type="molecule type" value="Genomic_DNA"/>
</dbReference>
<sequence>MPKGQGCSISLVHGMAVPIDNLGLKSLLKERVYTKWVDNLGESFTLGSRSHTNKEETELLMEVVCDSKAHIRVHFSLDIFCRVNGKQRPTQLLLVVPPHGDFNYALKSRPIRQLGDFLHSDAVAVHDAGIIKSEQIHVLPFNLRSLGFVVKKTRKLNTPSNSTSKELARMIRSLSLVKTFKVYIKPSDYAQQNLKTVWERLSGTGAEISISNMMDMYSIDDVEVVDWTKFGLEEFLDTLSPPVALPSQDARVTPNALPPPYAKNDAQRSTGVEIPQSPPNAYTNTKLVPNIGDAIVPATPSSLPVCHGIFSPEPEKQSKVAGDSDLDDIHKDSGHVENSELDSDEERLAALNAQQLSQQLRQKEISDTLLSKFRNWLNATMAIDVNVYKNPELTTRLRTLGTSVRNSEVGLIEATKHWCSALFLFKQTDASSQANGDPSKQTDGYFVSDMAELIKWVNKFHRDAEVTVLKHDFLRLGSAARACDTEQSGPEKENSQKLVALGVNELDQLRNSQISFTYRSFSSVEIENAKWPKKLGIEEGAMHSGLIIVSCVVGSEPQLHSFSTSEGLKQTSSPTLPKGFLIHSISIDKNDIYIAGCSKNAEYPWVIHVWNRETLGKVTQVTVPTLFENLDVPDEWIEQMVVQNNPLVAVTAAGRLFYWNNFKILPDQIRALTDDQTFDERHIDTIYLNHNCNRAVVMSLMGGSEVAMVLDGELSLDPAYCSKQKENSEHKGYYLRVSTDCQTAVRITQADHSNHIKPPQLDIYTLSDSEPLFGIEPLSESLNAEFGPFTDIWINKYSLVYFGADSVVQVRCDNDSKETDENDDAVTSSHYVMMKEVQDVPTSAAAIIHELKSPDSIKQATKPRKDDCLYRHQTRYR</sequence>
<protein>
    <submittedName>
        <fullName evidence="2">Uncharacterized protein</fullName>
    </submittedName>
</protein>
<evidence type="ECO:0000313" key="2">
    <source>
        <dbReference type="EMBL" id="TGO89191.1"/>
    </source>
</evidence>
<feature type="compositionally biased region" description="Basic and acidic residues" evidence="1">
    <location>
        <begin position="327"/>
        <end position="338"/>
    </location>
</feature>
<name>A0A4Z1KXG8_9HELO</name>
<evidence type="ECO:0000313" key="3">
    <source>
        <dbReference type="Proteomes" id="UP000297280"/>
    </source>
</evidence>
<dbReference type="Proteomes" id="UP000297280">
    <property type="component" value="Unassembled WGS sequence"/>
</dbReference>
<organism evidence="2 3">
    <name type="scientific">Botrytis porri</name>
    <dbReference type="NCBI Taxonomy" id="87229"/>
    <lineage>
        <taxon>Eukaryota</taxon>
        <taxon>Fungi</taxon>
        <taxon>Dikarya</taxon>
        <taxon>Ascomycota</taxon>
        <taxon>Pezizomycotina</taxon>
        <taxon>Leotiomycetes</taxon>
        <taxon>Helotiales</taxon>
        <taxon>Sclerotiniaceae</taxon>
        <taxon>Botrytis</taxon>
    </lineage>
</organism>
<keyword evidence="3" id="KW-1185">Reference proteome</keyword>